<dbReference type="STRING" id="796925.A0A137PD65"/>
<accession>A0A137PD65</accession>
<dbReference type="InterPro" id="IPR007484">
    <property type="entry name" value="Peptidase_M28"/>
</dbReference>
<dbReference type="SUPFAM" id="SSF52025">
    <property type="entry name" value="PA domain"/>
    <property type="match status" value="1"/>
</dbReference>
<feature type="region of interest" description="Disordered" evidence="2">
    <location>
        <begin position="1"/>
        <end position="21"/>
    </location>
</feature>
<feature type="domain" description="Peptidase M28" evidence="4">
    <location>
        <begin position="303"/>
        <end position="498"/>
    </location>
</feature>
<dbReference type="EC" id="3.4.-.-" evidence="1"/>
<dbReference type="OMA" id="WHGDSDY"/>
<evidence type="ECO:0000256" key="1">
    <source>
        <dbReference type="RuleBase" id="RU361240"/>
    </source>
</evidence>
<comment type="similarity">
    <text evidence="1">Belongs to the peptidase M28 family.</text>
</comment>
<keyword evidence="3" id="KW-0812">Transmembrane</keyword>
<dbReference type="EMBL" id="KQ964444">
    <property type="protein sequence ID" value="KXN72933.1"/>
    <property type="molecule type" value="Genomic_DNA"/>
</dbReference>
<dbReference type="Gene3D" id="3.50.30.30">
    <property type="match status" value="1"/>
</dbReference>
<dbReference type="GO" id="GO:0046872">
    <property type="term" value="F:metal ion binding"/>
    <property type="evidence" value="ECO:0007669"/>
    <property type="project" value="UniProtKB-KW"/>
</dbReference>
<keyword evidence="3" id="KW-1133">Transmembrane helix</keyword>
<evidence type="ECO:0000256" key="2">
    <source>
        <dbReference type="SAM" id="MobiDB-lite"/>
    </source>
</evidence>
<dbReference type="Pfam" id="PF04389">
    <property type="entry name" value="Peptidase_M28"/>
    <property type="match status" value="1"/>
</dbReference>
<keyword evidence="1" id="KW-0645">Protease</keyword>
<dbReference type="Proteomes" id="UP000070444">
    <property type="component" value="Unassembled WGS sequence"/>
</dbReference>
<dbReference type="SUPFAM" id="SSF53187">
    <property type="entry name" value="Zn-dependent exopeptidases"/>
    <property type="match status" value="1"/>
</dbReference>
<evidence type="ECO:0000313" key="6">
    <source>
        <dbReference type="Proteomes" id="UP000070444"/>
    </source>
</evidence>
<keyword evidence="1" id="KW-0862">Zinc</keyword>
<gene>
    <name evidence="5" type="ORF">CONCODRAFT_15858</name>
</gene>
<organism evidence="5 6">
    <name type="scientific">Conidiobolus coronatus (strain ATCC 28846 / CBS 209.66 / NRRL 28638)</name>
    <name type="common">Delacroixia coronata</name>
    <dbReference type="NCBI Taxonomy" id="796925"/>
    <lineage>
        <taxon>Eukaryota</taxon>
        <taxon>Fungi</taxon>
        <taxon>Fungi incertae sedis</taxon>
        <taxon>Zoopagomycota</taxon>
        <taxon>Entomophthoromycotina</taxon>
        <taxon>Entomophthoromycetes</taxon>
        <taxon>Entomophthorales</taxon>
        <taxon>Ancylistaceae</taxon>
        <taxon>Conidiobolus</taxon>
    </lineage>
</organism>
<protein>
    <recommendedName>
        <fullName evidence="1">Peptide hydrolase</fullName>
        <ecNumber evidence="1">3.4.-.-</ecNumber>
    </recommendedName>
</protein>
<dbReference type="Gene3D" id="3.40.630.10">
    <property type="entry name" value="Zn peptidases"/>
    <property type="match status" value="1"/>
</dbReference>
<dbReference type="GO" id="GO:0006508">
    <property type="term" value="P:proteolysis"/>
    <property type="evidence" value="ECO:0007669"/>
    <property type="project" value="UniProtKB-KW"/>
</dbReference>
<reference evidence="5 6" key="1">
    <citation type="journal article" date="2015" name="Genome Biol. Evol.">
        <title>Phylogenomic analyses indicate that early fungi evolved digesting cell walls of algal ancestors of land plants.</title>
        <authorList>
            <person name="Chang Y."/>
            <person name="Wang S."/>
            <person name="Sekimoto S."/>
            <person name="Aerts A.L."/>
            <person name="Choi C."/>
            <person name="Clum A."/>
            <person name="LaButti K.M."/>
            <person name="Lindquist E.A."/>
            <person name="Yee Ngan C."/>
            <person name="Ohm R.A."/>
            <person name="Salamov A.A."/>
            <person name="Grigoriev I.V."/>
            <person name="Spatafora J.W."/>
            <person name="Berbee M.L."/>
        </authorList>
    </citation>
    <scope>NUCLEOTIDE SEQUENCE [LARGE SCALE GENOMIC DNA]</scope>
    <source>
        <strain evidence="5 6">NRRL 28638</strain>
    </source>
</reference>
<dbReference type="GO" id="GO:0008233">
    <property type="term" value="F:peptidase activity"/>
    <property type="evidence" value="ECO:0007669"/>
    <property type="project" value="UniProtKB-KW"/>
</dbReference>
<keyword evidence="1" id="KW-0479">Metal-binding</keyword>
<feature type="transmembrane region" description="Helical" evidence="3">
    <location>
        <begin position="40"/>
        <end position="62"/>
    </location>
</feature>
<evidence type="ECO:0000256" key="3">
    <source>
        <dbReference type="SAM" id="Phobius"/>
    </source>
</evidence>
<keyword evidence="1" id="KW-0378">Hydrolase</keyword>
<proteinExistence type="inferred from homology"/>
<dbReference type="OrthoDB" id="10013407at2759"/>
<dbReference type="AlphaFoldDB" id="A0A137PD65"/>
<sequence>MTEPSTSQIQHPNNERTPLISNNTAVTPPPLIVNPRKRTLWPWIILVTLVVIGNIVVLFLLFEGVGTDTRQHFVDSYDPKSILKHIKVFEHIKAANGGGITLGKGFNTSIDYIYNNIGKNSPCILYKQQFTVPNWELNKSPTFTKTKGSRKEFKLGEDFVVLPFGGKSTRIGSTRVLSVHSKECNADHYFGLKGRVAIIPHDPACNLYKFTKSAQEMGAVAVAYYTPKGQTDLLSNYTLLPKDWDKGTELIHIPTLSISYSAMQELLDDELNSKVSITLDSIQEVTTSQNLICHVPGKDLDLEYGNPASVIVIGGHLDSYKVDESLGTESKEINNISGASVLLEIVNTVKRSQFKPFNHLYFVWFGSRSFHSYGANHFVSNLNKNQPLTFNRTLMFLNLEDLDNQVPQVYDGKTLKFPSLRNSSSFLTRIMEEHFKENSLKYELVPINKRSGQDSLAFLDYGIPVGGLTSGEDKSIDDGTDKEDELYLKTLNNCAESLITNIGALAINEHLKEIMNNY</sequence>
<name>A0A137PD65_CONC2</name>
<dbReference type="InterPro" id="IPR046450">
    <property type="entry name" value="PA_dom_sf"/>
</dbReference>
<keyword evidence="6" id="KW-1185">Reference proteome</keyword>
<evidence type="ECO:0000259" key="4">
    <source>
        <dbReference type="Pfam" id="PF04389"/>
    </source>
</evidence>
<keyword evidence="3" id="KW-0472">Membrane</keyword>
<evidence type="ECO:0000313" key="5">
    <source>
        <dbReference type="EMBL" id="KXN72933.1"/>
    </source>
</evidence>